<dbReference type="Gene3D" id="2.60.40.10">
    <property type="entry name" value="Immunoglobulins"/>
    <property type="match status" value="1"/>
</dbReference>
<name>A0A4V5PAG8_MONMO</name>
<evidence type="ECO:0000259" key="2">
    <source>
        <dbReference type="Pfam" id="PF09291"/>
    </source>
</evidence>
<comment type="caution">
    <text evidence="3">The sequence shown here is derived from an EMBL/GenBank/DDBJ whole genome shotgun (WGS) entry which is preliminary data.</text>
</comment>
<dbReference type="AlphaFoldDB" id="A0A4V5PAG8"/>
<dbReference type="SUPFAM" id="SSF48726">
    <property type="entry name" value="Immunoglobulin"/>
    <property type="match status" value="1"/>
</dbReference>
<evidence type="ECO:0000256" key="1">
    <source>
        <dbReference type="SAM" id="MobiDB-lite"/>
    </source>
</evidence>
<dbReference type="InterPro" id="IPR013783">
    <property type="entry name" value="Ig-like_fold"/>
</dbReference>
<sequence length="96" mass="10379">PRGPKSSSTSVYLFTDFDSHAKVPQVTEPPTVLHRRTMDSKGGRPLAWSSNKSTSKQGYSSSGSPCDAKLVEKNFATDMNLNFPNLSVIGLCILSC</sequence>
<dbReference type="Proteomes" id="UP000308365">
    <property type="component" value="Unassembled WGS sequence"/>
</dbReference>
<dbReference type="InterPro" id="IPR015370">
    <property type="entry name" value="TCR_alpha_C"/>
</dbReference>
<reference evidence="4" key="1">
    <citation type="journal article" date="2019" name="IScience">
        <title>Narwhal Genome Reveals Long-Term Low Genetic Diversity despite Current Large Abundance Size.</title>
        <authorList>
            <person name="Westbury M.V."/>
            <person name="Petersen B."/>
            <person name="Garde E."/>
            <person name="Heide-Jorgensen M.P."/>
            <person name="Lorenzen E.D."/>
        </authorList>
    </citation>
    <scope>NUCLEOTIDE SEQUENCE [LARGE SCALE GENOMIC DNA]</scope>
</reference>
<feature type="region of interest" description="Disordered" evidence="1">
    <location>
        <begin position="25"/>
        <end position="65"/>
    </location>
</feature>
<feature type="compositionally biased region" description="Low complexity" evidence="1">
    <location>
        <begin position="49"/>
        <end position="64"/>
    </location>
</feature>
<dbReference type="InterPro" id="IPR036179">
    <property type="entry name" value="Ig-like_dom_sf"/>
</dbReference>
<gene>
    <name evidence="3" type="ORF">EI555_016093</name>
</gene>
<proteinExistence type="predicted"/>
<dbReference type="EMBL" id="RWIC01000096">
    <property type="protein sequence ID" value="TKC50040.1"/>
    <property type="molecule type" value="Genomic_DNA"/>
</dbReference>
<accession>A0A4V5PAG8</accession>
<protein>
    <recommendedName>
        <fullName evidence="2">T-cell receptor alpha chain constant domain-containing protein</fullName>
    </recommendedName>
</protein>
<feature type="non-terminal residue" evidence="3">
    <location>
        <position position="1"/>
    </location>
</feature>
<evidence type="ECO:0000313" key="3">
    <source>
        <dbReference type="EMBL" id="TKC50040.1"/>
    </source>
</evidence>
<evidence type="ECO:0000313" key="4">
    <source>
        <dbReference type="Proteomes" id="UP000308365"/>
    </source>
</evidence>
<feature type="domain" description="T-cell receptor alpha chain constant" evidence="2">
    <location>
        <begin position="2"/>
        <end position="54"/>
    </location>
</feature>
<organism evidence="3 4">
    <name type="scientific">Monodon monoceros</name>
    <name type="common">Narwhal</name>
    <name type="synonym">Ceratodon monodon</name>
    <dbReference type="NCBI Taxonomy" id="40151"/>
    <lineage>
        <taxon>Eukaryota</taxon>
        <taxon>Metazoa</taxon>
        <taxon>Chordata</taxon>
        <taxon>Craniata</taxon>
        <taxon>Vertebrata</taxon>
        <taxon>Euteleostomi</taxon>
        <taxon>Mammalia</taxon>
        <taxon>Eutheria</taxon>
        <taxon>Laurasiatheria</taxon>
        <taxon>Artiodactyla</taxon>
        <taxon>Whippomorpha</taxon>
        <taxon>Cetacea</taxon>
        <taxon>Odontoceti</taxon>
        <taxon>Monodontidae</taxon>
        <taxon>Monodon</taxon>
    </lineage>
</organism>
<dbReference type="Pfam" id="PF09291">
    <property type="entry name" value="DUF1968"/>
    <property type="match status" value="1"/>
</dbReference>